<reference evidence="4" key="2">
    <citation type="journal article" date="2021" name="PeerJ">
        <title>Extensive microbial diversity within the chicken gut microbiome revealed by metagenomics and culture.</title>
        <authorList>
            <person name="Gilroy R."/>
            <person name="Ravi A."/>
            <person name="Getino M."/>
            <person name="Pursley I."/>
            <person name="Horton D.L."/>
            <person name="Alikhan N.F."/>
            <person name="Baker D."/>
            <person name="Gharbi K."/>
            <person name="Hall N."/>
            <person name="Watson M."/>
            <person name="Adriaenssens E.M."/>
            <person name="Foster-Nyarko E."/>
            <person name="Jarju S."/>
            <person name="Secka A."/>
            <person name="Antonio M."/>
            <person name="Oren A."/>
            <person name="Chaudhuri R.R."/>
            <person name="La Ragione R."/>
            <person name="Hildebrand F."/>
            <person name="Pallen M.J."/>
        </authorList>
    </citation>
    <scope>NUCLEOTIDE SEQUENCE</scope>
    <source>
        <strain evidence="4">11687</strain>
    </source>
</reference>
<dbReference type="InterPro" id="IPR001034">
    <property type="entry name" value="DeoR_HTH"/>
</dbReference>
<evidence type="ECO:0000259" key="3">
    <source>
        <dbReference type="PROSITE" id="PS51000"/>
    </source>
</evidence>
<name>A0A9D1MFQ7_9FIRM</name>
<comment type="caution">
    <text evidence="4">The sequence shown here is derived from an EMBL/GenBank/DDBJ whole genome shotgun (WGS) entry which is preliminary data.</text>
</comment>
<protein>
    <submittedName>
        <fullName evidence="4">DeoR/GlpR transcriptional regulator</fullName>
    </submittedName>
</protein>
<dbReference type="InterPro" id="IPR036388">
    <property type="entry name" value="WH-like_DNA-bd_sf"/>
</dbReference>
<dbReference type="SUPFAM" id="SSF46785">
    <property type="entry name" value="Winged helix' DNA-binding domain"/>
    <property type="match status" value="1"/>
</dbReference>
<evidence type="ECO:0000313" key="4">
    <source>
        <dbReference type="EMBL" id="HIU59247.1"/>
    </source>
</evidence>
<accession>A0A9D1MFQ7</accession>
<dbReference type="SMART" id="SM00419">
    <property type="entry name" value="HTH_CRP"/>
    <property type="match status" value="1"/>
</dbReference>
<keyword evidence="1" id="KW-0805">Transcription regulation</keyword>
<dbReference type="InterPro" id="IPR012318">
    <property type="entry name" value="HTH_CRP"/>
</dbReference>
<dbReference type="SMART" id="SM00420">
    <property type="entry name" value="HTH_DEOR"/>
    <property type="match status" value="1"/>
</dbReference>
<dbReference type="AlphaFoldDB" id="A0A9D1MFQ7"/>
<dbReference type="InterPro" id="IPR011991">
    <property type="entry name" value="ArsR-like_HTH"/>
</dbReference>
<dbReference type="PANTHER" id="PTHR30363:SF44">
    <property type="entry name" value="AGA OPERON TRANSCRIPTIONAL REPRESSOR-RELATED"/>
    <property type="match status" value="1"/>
</dbReference>
<proteinExistence type="predicted"/>
<dbReference type="GO" id="GO:0003700">
    <property type="term" value="F:DNA-binding transcription factor activity"/>
    <property type="evidence" value="ECO:0007669"/>
    <property type="project" value="InterPro"/>
</dbReference>
<dbReference type="Gene3D" id="1.10.10.10">
    <property type="entry name" value="Winged helix-like DNA-binding domain superfamily/Winged helix DNA-binding domain"/>
    <property type="match status" value="1"/>
</dbReference>
<dbReference type="InterPro" id="IPR050313">
    <property type="entry name" value="Carb_Metab_HTH_regulators"/>
</dbReference>
<dbReference type="InterPro" id="IPR036390">
    <property type="entry name" value="WH_DNA-bd_sf"/>
</dbReference>
<feature type="domain" description="HTH deoR-type" evidence="3">
    <location>
        <begin position="2"/>
        <end position="57"/>
    </location>
</feature>
<sequence length="249" mass="28192">MREEQEREMLSLLQEKGHMKIEELAENLYVSPSTVRRKLSELQEKGLVTRTHGGVRINDENNFFPSFTFRSHQNSLEKKKIALAAVRLIKNGDLIFLDGSTSAFFIAEYLSDFKNIKVVTNGIDTLSLLSRNDIEAYSTGGYVSPTNRSVLIGHYAEEMIASLHADITFFSAQSVGKNGEVYDCFEEENVLRRKMLQHSEKAAFLCDSTKFGKSSPFRLCSLSDVDCIVSDRDIHSYLDTKNLPDIIFV</sequence>
<dbReference type="CDD" id="cd00090">
    <property type="entry name" value="HTH_ARSR"/>
    <property type="match status" value="1"/>
</dbReference>
<dbReference type="GO" id="GO:0003677">
    <property type="term" value="F:DNA binding"/>
    <property type="evidence" value="ECO:0007669"/>
    <property type="project" value="InterPro"/>
</dbReference>
<dbReference type="SUPFAM" id="SSF100950">
    <property type="entry name" value="NagB/RpiA/CoA transferase-like"/>
    <property type="match status" value="1"/>
</dbReference>
<gene>
    <name evidence="4" type="ORF">IAC57_03995</name>
</gene>
<dbReference type="Gene3D" id="3.40.50.1360">
    <property type="match status" value="1"/>
</dbReference>
<dbReference type="Proteomes" id="UP000824081">
    <property type="component" value="Unassembled WGS sequence"/>
</dbReference>
<dbReference type="PANTHER" id="PTHR30363">
    <property type="entry name" value="HTH-TYPE TRANSCRIPTIONAL REGULATOR SRLR-RELATED"/>
    <property type="match status" value="1"/>
</dbReference>
<evidence type="ECO:0000256" key="1">
    <source>
        <dbReference type="ARBA" id="ARBA00023015"/>
    </source>
</evidence>
<evidence type="ECO:0000256" key="2">
    <source>
        <dbReference type="ARBA" id="ARBA00023163"/>
    </source>
</evidence>
<keyword evidence="2" id="KW-0804">Transcription</keyword>
<reference evidence="4" key="1">
    <citation type="submission" date="2020-10" db="EMBL/GenBank/DDBJ databases">
        <authorList>
            <person name="Gilroy R."/>
        </authorList>
    </citation>
    <scope>NUCLEOTIDE SEQUENCE</scope>
    <source>
        <strain evidence="4">11687</strain>
    </source>
</reference>
<dbReference type="Pfam" id="PF00455">
    <property type="entry name" value="DeoRC"/>
    <property type="match status" value="1"/>
</dbReference>
<dbReference type="InterPro" id="IPR037171">
    <property type="entry name" value="NagB/RpiA_transferase-like"/>
</dbReference>
<dbReference type="Pfam" id="PF08220">
    <property type="entry name" value="HTH_DeoR"/>
    <property type="match status" value="1"/>
</dbReference>
<evidence type="ECO:0000313" key="5">
    <source>
        <dbReference type="Proteomes" id="UP000824081"/>
    </source>
</evidence>
<dbReference type="EMBL" id="DVMZ01000105">
    <property type="protein sequence ID" value="HIU59247.1"/>
    <property type="molecule type" value="Genomic_DNA"/>
</dbReference>
<dbReference type="PROSITE" id="PS51000">
    <property type="entry name" value="HTH_DEOR_2"/>
    <property type="match status" value="1"/>
</dbReference>
<dbReference type="InterPro" id="IPR014036">
    <property type="entry name" value="DeoR-like_C"/>
</dbReference>
<dbReference type="PRINTS" id="PR00037">
    <property type="entry name" value="HTHLACR"/>
</dbReference>
<organism evidence="4 5">
    <name type="scientific">Candidatus Scatosoma pullistercoris</name>
    <dbReference type="NCBI Taxonomy" id="2840934"/>
    <lineage>
        <taxon>Bacteria</taxon>
        <taxon>Bacillati</taxon>
        <taxon>Bacillota</taxon>
        <taxon>Clostridia</taxon>
        <taxon>Candidatus Scatosoma</taxon>
    </lineage>
</organism>
<dbReference type="SMART" id="SM01134">
    <property type="entry name" value="DeoRC"/>
    <property type="match status" value="1"/>
</dbReference>